<feature type="domain" description="Cytochrome b5 heme-binding" evidence="22">
    <location>
        <begin position="5"/>
        <end position="84"/>
    </location>
</feature>
<proteinExistence type="inferred from homology"/>
<organism evidence="23 24">
    <name type="scientific">Guyanagaster necrorhizus</name>
    <dbReference type="NCBI Taxonomy" id="856835"/>
    <lineage>
        <taxon>Eukaryota</taxon>
        <taxon>Fungi</taxon>
        <taxon>Dikarya</taxon>
        <taxon>Basidiomycota</taxon>
        <taxon>Agaricomycotina</taxon>
        <taxon>Agaricomycetes</taxon>
        <taxon>Agaricomycetidae</taxon>
        <taxon>Agaricales</taxon>
        <taxon>Marasmiineae</taxon>
        <taxon>Physalacriaceae</taxon>
        <taxon>Guyanagaster</taxon>
    </lineage>
</organism>
<dbReference type="PROSITE" id="PS00191">
    <property type="entry name" value="CYTOCHROME_B5_1"/>
    <property type="match status" value="1"/>
</dbReference>
<dbReference type="PROSITE" id="PS50255">
    <property type="entry name" value="CYTOCHROME_B5_2"/>
    <property type="match status" value="1"/>
</dbReference>
<comment type="pathway">
    <text evidence="2">Sphingolipid metabolism.</text>
</comment>
<evidence type="ECO:0000256" key="8">
    <source>
        <dbReference type="ARBA" id="ARBA00022723"/>
    </source>
</evidence>
<keyword evidence="14 18" id="KW-0408">Iron</keyword>
<feature type="binding site" evidence="19">
    <location>
        <position position="242"/>
    </location>
    <ligand>
        <name>Zn(2+)</name>
        <dbReference type="ChEBI" id="CHEBI:29105"/>
        <label>1</label>
    </ligand>
</feature>
<sequence length="369" mass="42910">MSKRVRIYSPEDLKGHVAASSCWVSYRGKVYDITGFLADHPGGQDVLLRRAGQPIEDVMNDKNEHEHSEAAYDMLEEFLIGRVGNEEHTCSQDWVADEDFHPEDTDLKADFAKNGFLDLSKPLLPQVWYANFSKNFYLQQIHQPRHLSYSARLFGPAYLEVFTKCVWYAVPLVWIPITMYLALRSILQFSMPLPSVFVNPILPLQFLSQVPQESYTKFAICFFIGNVIWTILEYGMHRFLFHLDENLPDKGPFLTLHFLLHGVHHYLPMDRLRLVMPPVLFTALQFPFTQLAYKLFPTPVANGIIAGAFAFYVIYDTMHYALHHTDLPAYLKEQKRYHLAHHYKNYELAFGVTSTSIFCRPRHLYDRLL</sequence>
<dbReference type="GO" id="GO:0005506">
    <property type="term" value="F:iron ion binding"/>
    <property type="evidence" value="ECO:0007669"/>
    <property type="project" value="UniProtKB-UniRule"/>
</dbReference>
<evidence type="ECO:0000256" key="5">
    <source>
        <dbReference type="ARBA" id="ARBA00022516"/>
    </source>
</evidence>
<keyword evidence="6 20" id="KW-0349">Heme</keyword>
<evidence type="ECO:0000256" key="18">
    <source>
        <dbReference type="PIRNR" id="PIRNR005149"/>
    </source>
</evidence>
<feature type="binding site" evidence="19">
    <location>
        <position position="237"/>
    </location>
    <ligand>
        <name>Zn(2+)</name>
        <dbReference type="ChEBI" id="CHEBI:29105"/>
        <label>1</label>
    </ligand>
</feature>
<comment type="similarity">
    <text evidence="4 18">Belongs to the sterol desaturase family. SCS7 subfamily.</text>
</comment>
<evidence type="ECO:0000256" key="21">
    <source>
        <dbReference type="SAM" id="Phobius"/>
    </source>
</evidence>
<dbReference type="SMART" id="SM01117">
    <property type="entry name" value="Cyt-b5"/>
    <property type="match status" value="1"/>
</dbReference>
<feature type="transmembrane region" description="Helical" evidence="21">
    <location>
        <begin position="214"/>
        <end position="232"/>
    </location>
</feature>
<dbReference type="InterPro" id="IPR036400">
    <property type="entry name" value="Cyt_B5-like_heme/steroid_sf"/>
</dbReference>
<dbReference type="GO" id="GO:0006633">
    <property type="term" value="P:fatty acid biosynthetic process"/>
    <property type="evidence" value="ECO:0007669"/>
    <property type="project" value="UniProtKB-KW"/>
</dbReference>
<keyword evidence="7 21" id="KW-0812">Transmembrane</keyword>
<keyword evidence="11 19" id="KW-0862">Zinc</keyword>
<name>A0A9P8AS86_9AGAR</name>
<dbReference type="GO" id="GO:0005789">
    <property type="term" value="C:endoplasmic reticulum membrane"/>
    <property type="evidence" value="ECO:0007669"/>
    <property type="project" value="UniProtKB-SubCell"/>
</dbReference>
<feature type="binding site" evidence="19">
    <location>
        <position position="261"/>
    </location>
    <ligand>
        <name>Zn(2+)</name>
        <dbReference type="ChEBI" id="CHEBI:29105"/>
        <label>1</label>
    </ligand>
</feature>
<evidence type="ECO:0000256" key="1">
    <source>
        <dbReference type="ARBA" id="ARBA00004477"/>
    </source>
</evidence>
<dbReference type="InterPro" id="IPR014430">
    <property type="entry name" value="Scs7"/>
</dbReference>
<evidence type="ECO:0000256" key="15">
    <source>
        <dbReference type="ARBA" id="ARBA00023098"/>
    </source>
</evidence>
<keyword evidence="9 18" id="KW-0256">Endoplasmic reticulum</keyword>
<evidence type="ECO:0000256" key="12">
    <source>
        <dbReference type="ARBA" id="ARBA00022989"/>
    </source>
</evidence>
<feature type="binding site" evidence="19">
    <location>
        <position position="264"/>
    </location>
    <ligand>
        <name>Zn(2+)</name>
        <dbReference type="ChEBI" id="CHEBI:29105"/>
        <label>1</label>
    </ligand>
</feature>
<evidence type="ECO:0000256" key="16">
    <source>
        <dbReference type="ARBA" id="ARBA00023136"/>
    </source>
</evidence>
<dbReference type="InterPro" id="IPR006694">
    <property type="entry name" value="Fatty_acid_hydroxylase"/>
</dbReference>
<evidence type="ECO:0000313" key="23">
    <source>
        <dbReference type="EMBL" id="KAG7445865.1"/>
    </source>
</evidence>
<dbReference type="GO" id="GO:0020037">
    <property type="term" value="F:heme binding"/>
    <property type="evidence" value="ECO:0007669"/>
    <property type="project" value="InterPro"/>
</dbReference>
<reference evidence="23" key="1">
    <citation type="submission" date="2020-11" db="EMBL/GenBank/DDBJ databases">
        <title>Adaptations for nitrogen fixation in a non-lichenized fungal sporocarp promotes dispersal by wood-feeding termites.</title>
        <authorList>
            <consortium name="DOE Joint Genome Institute"/>
            <person name="Koch R.A."/>
            <person name="Yoon G."/>
            <person name="Arayal U."/>
            <person name="Lail K."/>
            <person name="Amirebrahimi M."/>
            <person name="Labutti K."/>
            <person name="Lipzen A."/>
            <person name="Riley R."/>
            <person name="Barry K."/>
            <person name="Henrissat B."/>
            <person name="Grigoriev I.V."/>
            <person name="Herr J.R."/>
            <person name="Aime M.C."/>
        </authorList>
    </citation>
    <scope>NUCLEOTIDE SEQUENCE</scope>
    <source>
        <strain evidence="23">MCA 3950</strain>
    </source>
</reference>
<keyword evidence="16 18" id="KW-0472">Membrane</keyword>
<dbReference type="PIRSF" id="PIRSF005149">
    <property type="entry name" value="IPC-B_HD"/>
    <property type="match status" value="1"/>
</dbReference>
<accession>A0A9P8AS86</accession>
<evidence type="ECO:0000256" key="3">
    <source>
        <dbReference type="ARBA" id="ARBA00005189"/>
    </source>
</evidence>
<dbReference type="EC" id="1.-.-.-" evidence="18"/>
<evidence type="ECO:0000256" key="2">
    <source>
        <dbReference type="ARBA" id="ARBA00004991"/>
    </source>
</evidence>
<feature type="binding site" evidence="19">
    <location>
        <position position="338"/>
    </location>
    <ligand>
        <name>Zn(2+)</name>
        <dbReference type="ChEBI" id="CHEBI:29105"/>
        <label>1</label>
    </ligand>
</feature>
<comment type="subcellular location">
    <subcellularLocation>
        <location evidence="1">Endoplasmic reticulum membrane</location>
        <topology evidence="1">Multi-pass membrane protein</topology>
    </subcellularLocation>
</comment>
<dbReference type="PANTHER" id="PTHR12863:SF1">
    <property type="entry name" value="FATTY ACID 2-HYDROXYLASE"/>
    <property type="match status" value="1"/>
</dbReference>
<dbReference type="FunFam" id="3.10.120.10:FF:000007">
    <property type="entry name" value="Sulfite oxidase, mitochondrial"/>
    <property type="match status" value="1"/>
</dbReference>
<feature type="binding site" evidence="19">
    <location>
        <position position="319"/>
    </location>
    <ligand>
        <name>Zn(2+)</name>
        <dbReference type="ChEBI" id="CHEBI:29105"/>
        <label>1</label>
    </ligand>
</feature>
<comment type="caution">
    <text evidence="23">The sequence shown here is derived from an EMBL/GenBank/DDBJ whole genome shotgun (WGS) entry which is preliminary data.</text>
</comment>
<keyword evidence="5 18" id="KW-0444">Lipid biosynthesis</keyword>
<dbReference type="AlphaFoldDB" id="A0A9P8AS86"/>
<dbReference type="EMBL" id="MU250535">
    <property type="protein sequence ID" value="KAG7445865.1"/>
    <property type="molecule type" value="Genomic_DNA"/>
</dbReference>
<dbReference type="GO" id="GO:0080132">
    <property type="term" value="F:fatty acid 2-hydroxylase activity"/>
    <property type="evidence" value="ECO:0007669"/>
    <property type="project" value="InterPro"/>
</dbReference>
<evidence type="ECO:0000313" key="24">
    <source>
        <dbReference type="Proteomes" id="UP000812287"/>
    </source>
</evidence>
<evidence type="ECO:0000256" key="4">
    <source>
        <dbReference type="ARBA" id="ARBA00005747"/>
    </source>
</evidence>
<evidence type="ECO:0000256" key="20">
    <source>
        <dbReference type="PIRSR" id="PIRSR005149-50"/>
    </source>
</evidence>
<protein>
    <recommendedName>
        <fullName evidence="18">Ceramide very long chain fatty acid hydroxylase</fullName>
        <ecNumber evidence="18">1.-.-.-</ecNumber>
    </recommendedName>
</protein>
<evidence type="ECO:0000256" key="14">
    <source>
        <dbReference type="ARBA" id="ARBA00023004"/>
    </source>
</evidence>
<dbReference type="PRINTS" id="PR00363">
    <property type="entry name" value="CYTOCHROMEB5"/>
</dbReference>
<evidence type="ECO:0000259" key="22">
    <source>
        <dbReference type="PROSITE" id="PS50255"/>
    </source>
</evidence>
<dbReference type="GeneID" id="66112758"/>
<feature type="binding site" description="axial binding residue" evidence="20">
    <location>
        <position position="67"/>
    </location>
    <ligand>
        <name>heme</name>
        <dbReference type="ChEBI" id="CHEBI:30413"/>
    </ligand>
    <ligandPart>
        <name>Fe</name>
        <dbReference type="ChEBI" id="CHEBI:18248"/>
    </ligandPart>
</feature>
<keyword evidence="8 18" id="KW-0479">Metal-binding</keyword>
<feature type="binding site" evidence="19">
    <location>
        <position position="342"/>
    </location>
    <ligand>
        <name>Zn(2+)</name>
        <dbReference type="ChEBI" id="CHEBI:29105"/>
        <label>1</label>
    </ligand>
</feature>
<keyword evidence="12 21" id="KW-1133">Transmembrane helix</keyword>
<keyword evidence="24" id="KW-1185">Reference proteome</keyword>
<dbReference type="Proteomes" id="UP000812287">
    <property type="component" value="Unassembled WGS sequence"/>
</dbReference>
<feature type="binding site" evidence="19">
    <location>
        <position position="341"/>
    </location>
    <ligand>
        <name>Zn(2+)</name>
        <dbReference type="ChEBI" id="CHEBI:29105"/>
        <label>1</label>
    </ligand>
</feature>
<keyword evidence="15 18" id="KW-0443">Lipid metabolism</keyword>
<comment type="cofactor">
    <cofactor evidence="20">
        <name>Fe cation</name>
        <dbReference type="ChEBI" id="CHEBI:24875"/>
    </cofactor>
</comment>
<feature type="binding site" evidence="19">
    <location>
        <position position="323"/>
    </location>
    <ligand>
        <name>Zn(2+)</name>
        <dbReference type="ChEBI" id="CHEBI:29105"/>
        <label>1</label>
    </ligand>
</feature>
<dbReference type="InterPro" id="IPR001199">
    <property type="entry name" value="Cyt_B5-like_heme/steroid-bd"/>
</dbReference>
<keyword evidence="10 18" id="KW-0276">Fatty acid metabolism</keyword>
<dbReference type="OrthoDB" id="2204368at2759"/>
<comment type="cofactor">
    <cofactor evidence="18 19">
        <name>Zn(2+)</name>
        <dbReference type="ChEBI" id="CHEBI:29105"/>
    </cofactor>
    <text evidence="18 19">Binds 2 Zn(2+) ions per subunit that likely form a catalytic dimetal center.</text>
</comment>
<dbReference type="InterPro" id="IPR018506">
    <property type="entry name" value="Cyt_B5_heme-BS"/>
</dbReference>
<evidence type="ECO:0000256" key="13">
    <source>
        <dbReference type="ARBA" id="ARBA00023002"/>
    </source>
</evidence>
<dbReference type="RefSeq" id="XP_043039365.1">
    <property type="nucleotide sequence ID" value="XM_043190461.1"/>
</dbReference>
<keyword evidence="17 18" id="KW-0275">Fatty acid biosynthesis</keyword>
<evidence type="ECO:0000256" key="7">
    <source>
        <dbReference type="ARBA" id="ARBA00022692"/>
    </source>
</evidence>
<dbReference type="Pfam" id="PF04116">
    <property type="entry name" value="FA_hydroxylase"/>
    <property type="match status" value="1"/>
</dbReference>
<evidence type="ECO:0000256" key="19">
    <source>
        <dbReference type="PIRSR" id="PIRSR005149-1"/>
    </source>
</evidence>
<keyword evidence="13 18" id="KW-0560">Oxidoreductase</keyword>
<feature type="binding site" evidence="19">
    <location>
        <position position="265"/>
    </location>
    <ligand>
        <name>Zn(2+)</name>
        <dbReference type="ChEBI" id="CHEBI:29105"/>
        <label>1</label>
    </ligand>
</feature>
<feature type="binding site" description="axial binding residue" evidence="20">
    <location>
        <position position="40"/>
    </location>
    <ligand>
        <name>heme</name>
        <dbReference type="ChEBI" id="CHEBI:30413"/>
    </ligand>
    <ligandPart>
        <name>Fe</name>
        <dbReference type="ChEBI" id="CHEBI:18248"/>
    </ligandPart>
</feature>
<gene>
    <name evidence="23" type="ORF">BT62DRAFT_994280</name>
</gene>
<evidence type="ECO:0000256" key="10">
    <source>
        <dbReference type="ARBA" id="ARBA00022832"/>
    </source>
</evidence>
<feature type="transmembrane region" description="Helical" evidence="21">
    <location>
        <begin position="299"/>
        <end position="315"/>
    </location>
</feature>
<evidence type="ECO:0000256" key="17">
    <source>
        <dbReference type="ARBA" id="ARBA00023160"/>
    </source>
</evidence>
<dbReference type="PANTHER" id="PTHR12863">
    <property type="entry name" value="FATTY ACID HYDROXYLASE"/>
    <property type="match status" value="1"/>
</dbReference>
<comment type="function">
    <text evidence="18">Ceramide hydroxylase involved in the hydroxylation of sphingolipid-associated very long chain fatty acids. Postulated to hydroxylate the very long chain fatty acid of dihydroceramides and phytoceramides at C-2.</text>
</comment>
<dbReference type="Pfam" id="PF00173">
    <property type="entry name" value="Cyt-b5"/>
    <property type="match status" value="1"/>
</dbReference>
<dbReference type="SUPFAM" id="SSF55856">
    <property type="entry name" value="Cytochrome b5-like heme/steroid binding domain"/>
    <property type="match status" value="1"/>
</dbReference>
<dbReference type="Gene3D" id="3.10.120.10">
    <property type="entry name" value="Cytochrome b5-like heme/steroid binding domain"/>
    <property type="match status" value="1"/>
</dbReference>
<evidence type="ECO:0000256" key="6">
    <source>
        <dbReference type="ARBA" id="ARBA00022617"/>
    </source>
</evidence>
<evidence type="ECO:0000256" key="11">
    <source>
        <dbReference type="ARBA" id="ARBA00022833"/>
    </source>
</evidence>
<comment type="pathway">
    <text evidence="3">Lipid metabolism.</text>
</comment>
<evidence type="ECO:0000256" key="9">
    <source>
        <dbReference type="ARBA" id="ARBA00022824"/>
    </source>
</evidence>